<proteinExistence type="inferred from homology"/>
<evidence type="ECO:0000256" key="3">
    <source>
        <dbReference type="ARBA" id="ARBA00008419"/>
    </source>
</evidence>
<dbReference type="OrthoDB" id="9804542at2"/>
<dbReference type="Gene3D" id="1.10.1040.10">
    <property type="entry name" value="N-(1-d-carboxylethyl)-l-norvaline Dehydrogenase, domain 2"/>
    <property type="match status" value="1"/>
</dbReference>
<dbReference type="InterPro" id="IPR013328">
    <property type="entry name" value="6PGD_dom2"/>
</dbReference>
<dbReference type="NCBIfam" id="TIGR00873">
    <property type="entry name" value="gnd"/>
    <property type="match status" value="1"/>
</dbReference>
<comment type="pathway">
    <text evidence="2 12 15">Carbohydrate degradation; pentose phosphate pathway; D-ribulose 5-phosphate from D-glucose 6-phosphate (oxidative stage): step 3/3.</text>
</comment>
<keyword evidence="7 12" id="KW-0521">NADP</keyword>
<keyword evidence="18" id="KW-1185">Reference proteome</keyword>
<dbReference type="RefSeq" id="WP_148870515.1">
    <property type="nucleotide sequence ID" value="NZ_VNIA01000003.1"/>
</dbReference>
<dbReference type="InterPro" id="IPR006184">
    <property type="entry name" value="6PGdom_BS"/>
</dbReference>
<dbReference type="Pfam" id="PF03446">
    <property type="entry name" value="NAD_binding_2"/>
    <property type="match status" value="1"/>
</dbReference>
<dbReference type="InterPro" id="IPR006183">
    <property type="entry name" value="Pgluconate_DH"/>
</dbReference>
<keyword evidence="9 15" id="KW-0311">Gluconate utilization</keyword>
<dbReference type="SUPFAM" id="SSF48179">
    <property type="entry name" value="6-phosphogluconate dehydrogenase C-terminal domain-like"/>
    <property type="match status" value="1"/>
</dbReference>
<dbReference type="UniPathway" id="UPA00115">
    <property type="reaction ID" value="UER00410"/>
</dbReference>
<dbReference type="EC" id="1.1.1.44" evidence="5 12"/>
<sequence length="466" mass="52312">MNKSEFGVIGLGVMGKSISLNIAEKGFSISVYNRISDGEESIVSDFLSDNNFFKNITGFANLESFVASVERPRKILIMIKSGLAVDSIIEQLIPNLSEGDIIIDGGNSHFNDTQKRTNYLKNKNIHFVGCGISGGEEGARKGPSIMPGGTVEAYKEIAPILEKIAAKDSQGKPCCSHIGNDGAGHFIKMVHNGIEYAEMQLIAEVYSLLHTSLSNKEIAKIFENWNLGNESSYLLEITAKILRKQEGKNDLIDIILDKAGNKGTGSWSSKTALELGFPNTMMTSSVFDRYISSFKERRVELAQKINRKNTNESVNIEQLKKGYQFARIINHQQGFGLIKEASNFYNWDLNLSEIARIWTNGCIIRSKFMEDSISILKENEDYFEDQNNFNYLNSSEASIIKVLQFGLQNRISLNTLSASYNYWVGMTTKKLPANIIQAQRDFFGAHTYQRIDTDNSSFFHTKWQEL</sequence>
<dbReference type="FunFam" id="1.10.1040.10:FF:000032">
    <property type="entry name" value="6-phosphogluconate dehydrogenase, decarboxylating"/>
    <property type="match status" value="1"/>
</dbReference>
<dbReference type="GO" id="GO:0019521">
    <property type="term" value="P:D-gluconate metabolic process"/>
    <property type="evidence" value="ECO:0007669"/>
    <property type="project" value="UniProtKB-KW"/>
</dbReference>
<dbReference type="InterPro" id="IPR036291">
    <property type="entry name" value="NAD(P)-bd_dom_sf"/>
</dbReference>
<dbReference type="InterPro" id="IPR006115">
    <property type="entry name" value="6PGDH_NADP-bd"/>
</dbReference>
<evidence type="ECO:0000256" key="12">
    <source>
        <dbReference type="PIRNR" id="PIRNR000109"/>
    </source>
</evidence>
<comment type="caution">
    <text evidence="17">The sequence shown here is derived from an EMBL/GenBank/DDBJ whole genome shotgun (WGS) entry which is preliminary data.</text>
</comment>
<feature type="binding site" description="in other chain" evidence="14">
    <location>
        <begin position="191"/>
        <end position="192"/>
    </location>
    <ligand>
        <name>substrate</name>
        <note>ligand shared between dimeric partners</note>
    </ligand>
</feature>
<dbReference type="InterPro" id="IPR006113">
    <property type="entry name" value="6PGDH_Gnd/GntZ"/>
</dbReference>
<dbReference type="InterPro" id="IPR008927">
    <property type="entry name" value="6-PGluconate_DH-like_C_sf"/>
</dbReference>
<evidence type="ECO:0000256" key="14">
    <source>
        <dbReference type="PIRSR" id="PIRSR000109-2"/>
    </source>
</evidence>
<evidence type="ECO:0000256" key="15">
    <source>
        <dbReference type="RuleBase" id="RU000485"/>
    </source>
</evidence>
<dbReference type="PRINTS" id="PR00076">
    <property type="entry name" value="6PGDHDRGNASE"/>
</dbReference>
<dbReference type="FunFam" id="3.40.50.720:FF:000007">
    <property type="entry name" value="6-phosphogluconate dehydrogenase, decarboxylating"/>
    <property type="match status" value="1"/>
</dbReference>
<evidence type="ECO:0000256" key="6">
    <source>
        <dbReference type="ARBA" id="ARBA00018193"/>
    </source>
</evidence>
<evidence type="ECO:0000256" key="11">
    <source>
        <dbReference type="ARBA" id="ARBA00048640"/>
    </source>
</evidence>
<evidence type="ECO:0000256" key="7">
    <source>
        <dbReference type="ARBA" id="ARBA00022857"/>
    </source>
</evidence>
<dbReference type="Gene3D" id="1.20.5.320">
    <property type="entry name" value="6-Phosphogluconate Dehydrogenase, domain 3"/>
    <property type="match status" value="1"/>
</dbReference>
<feature type="binding site" description="in other chain" evidence="14">
    <location>
        <position position="289"/>
    </location>
    <ligand>
        <name>substrate</name>
        <note>ligand shared between dimeric partners</note>
    </ligand>
</feature>
<feature type="binding site" evidence="14">
    <location>
        <position position="440"/>
    </location>
    <ligand>
        <name>substrate</name>
        <note>ligand shared between dimeric partners</note>
    </ligand>
</feature>
<dbReference type="AlphaFoldDB" id="A0A5S5DS31"/>
<dbReference type="GO" id="GO:0004616">
    <property type="term" value="F:phosphogluconate dehydrogenase (decarboxylating) activity"/>
    <property type="evidence" value="ECO:0007669"/>
    <property type="project" value="UniProtKB-EC"/>
</dbReference>
<dbReference type="InterPro" id="IPR006114">
    <property type="entry name" value="6PGDH_C"/>
</dbReference>
<comment type="catalytic activity">
    <reaction evidence="11 12 15">
        <text>6-phospho-D-gluconate + NADP(+) = D-ribulose 5-phosphate + CO2 + NADPH</text>
        <dbReference type="Rhea" id="RHEA:10116"/>
        <dbReference type="ChEBI" id="CHEBI:16526"/>
        <dbReference type="ChEBI" id="CHEBI:57783"/>
        <dbReference type="ChEBI" id="CHEBI:58121"/>
        <dbReference type="ChEBI" id="CHEBI:58349"/>
        <dbReference type="ChEBI" id="CHEBI:58759"/>
        <dbReference type="EC" id="1.1.1.44"/>
    </reaction>
</comment>
<feature type="binding site" description="in other chain" evidence="14">
    <location>
        <position position="107"/>
    </location>
    <ligand>
        <name>substrate</name>
        <note>ligand shared between dimeric partners</note>
    </ligand>
</feature>
<feature type="binding site" description="in other chain" evidence="14">
    <location>
        <position position="262"/>
    </location>
    <ligand>
        <name>substrate</name>
        <note>ligand shared between dimeric partners</note>
    </ligand>
</feature>
<dbReference type="GO" id="GO:0050661">
    <property type="term" value="F:NADP binding"/>
    <property type="evidence" value="ECO:0007669"/>
    <property type="project" value="InterPro"/>
</dbReference>
<keyword evidence="8 12" id="KW-0560">Oxidoreductase</keyword>
<protein>
    <recommendedName>
        <fullName evidence="6 12">6-phosphogluconate dehydrogenase, decarboxylating</fullName>
        <ecNumber evidence="5 12">1.1.1.44</ecNumber>
    </recommendedName>
</protein>
<dbReference type="SMART" id="SM01350">
    <property type="entry name" value="6PGD"/>
    <property type="match status" value="1"/>
</dbReference>
<dbReference type="SUPFAM" id="SSF51735">
    <property type="entry name" value="NAD(P)-binding Rossmann-fold domains"/>
    <property type="match status" value="1"/>
</dbReference>
<feature type="binding site" evidence="14">
    <location>
        <position position="446"/>
    </location>
    <ligand>
        <name>substrate</name>
        <note>ligand shared between dimeric partners</note>
    </ligand>
</feature>
<feature type="domain" description="6-phosphogluconate dehydrogenase C-terminal" evidence="16">
    <location>
        <begin position="184"/>
        <end position="464"/>
    </location>
</feature>
<evidence type="ECO:0000259" key="16">
    <source>
        <dbReference type="SMART" id="SM01350"/>
    </source>
</evidence>
<comment type="function">
    <text evidence="1 12">Catalyzes the oxidative decarboxylation of 6-phosphogluconate to ribulose 5-phosphate and CO(2), with concomitant reduction of NADP to NADPH.</text>
</comment>
<dbReference type="EMBL" id="VNIA01000003">
    <property type="protein sequence ID" value="TYP98188.1"/>
    <property type="molecule type" value="Genomic_DNA"/>
</dbReference>
<dbReference type="GO" id="GO:0006098">
    <property type="term" value="P:pentose-phosphate shunt"/>
    <property type="evidence" value="ECO:0007669"/>
    <property type="project" value="UniProtKB-UniPathway"/>
</dbReference>
<evidence type="ECO:0000256" key="4">
    <source>
        <dbReference type="ARBA" id="ARBA00011738"/>
    </source>
</evidence>
<reference evidence="17 18" key="1">
    <citation type="submission" date="2019-07" db="EMBL/GenBank/DDBJ databases">
        <title>Genomic Encyclopedia of Type Strains, Phase IV (KMG-IV): sequencing the most valuable type-strain genomes for metagenomic binning, comparative biology and taxonomic classification.</title>
        <authorList>
            <person name="Goeker M."/>
        </authorList>
    </citation>
    <scope>NUCLEOTIDE SEQUENCE [LARGE SCALE GENOMIC DNA]</scope>
    <source>
        <strain evidence="17 18">DSM 18961</strain>
    </source>
</reference>
<accession>A0A5S5DS31</accession>
<feature type="binding site" description="in other chain" evidence="14">
    <location>
        <begin position="133"/>
        <end position="135"/>
    </location>
    <ligand>
        <name>substrate</name>
        <note>ligand shared between dimeric partners</note>
    </ligand>
</feature>
<keyword evidence="10 12" id="KW-0570">Pentose shunt</keyword>
<evidence type="ECO:0000256" key="2">
    <source>
        <dbReference type="ARBA" id="ARBA00004874"/>
    </source>
</evidence>
<dbReference type="PANTHER" id="PTHR11811">
    <property type="entry name" value="6-PHOSPHOGLUCONATE DEHYDROGENASE"/>
    <property type="match status" value="1"/>
</dbReference>
<feature type="active site" description="Proton acceptor" evidence="13">
    <location>
        <position position="188"/>
    </location>
</feature>
<dbReference type="PROSITE" id="PS00461">
    <property type="entry name" value="6PGD"/>
    <property type="match status" value="1"/>
</dbReference>
<dbReference type="PIRSF" id="PIRSF000109">
    <property type="entry name" value="6PGD"/>
    <property type="match status" value="1"/>
</dbReference>
<evidence type="ECO:0000256" key="1">
    <source>
        <dbReference type="ARBA" id="ARBA00002526"/>
    </source>
</evidence>
<gene>
    <name evidence="17" type="ORF">C7447_103358</name>
</gene>
<evidence type="ECO:0000256" key="5">
    <source>
        <dbReference type="ARBA" id="ARBA00013011"/>
    </source>
</evidence>
<evidence type="ECO:0000313" key="18">
    <source>
        <dbReference type="Proteomes" id="UP000323136"/>
    </source>
</evidence>
<organism evidence="17 18">
    <name type="scientific">Tenacibaculum adriaticum</name>
    <dbReference type="NCBI Taxonomy" id="413713"/>
    <lineage>
        <taxon>Bacteria</taxon>
        <taxon>Pseudomonadati</taxon>
        <taxon>Bacteroidota</taxon>
        <taxon>Flavobacteriia</taxon>
        <taxon>Flavobacteriales</taxon>
        <taxon>Flavobacteriaceae</taxon>
        <taxon>Tenacibaculum</taxon>
    </lineage>
</organism>
<comment type="similarity">
    <text evidence="3 12 15">Belongs to the 6-phosphogluconate dehydrogenase family.</text>
</comment>
<dbReference type="Pfam" id="PF00393">
    <property type="entry name" value="6PGD"/>
    <property type="match status" value="1"/>
</dbReference>
<evidence type="ECO:0000256" key="13">
    <source>
        <dbReference type="PIRSR" id="PIRSR000109-1"/>
    </source>
</evidence>
<dbReference type="Proteomes" id="UP000323136">
    <property type="component" value="Unassembled WGS sequence"/>
</dbReference>
<feature type="active site" description="Proton donor" evidence="13">
    <location>
        <position position="195"/>
    </location>
</feature>
<dbReference type="NCBIfam" id="NF006765">
    <property type="entry name" value="PRK09287.1"/>
    <property type="match status" value="1"/>
</dbReference>
<evidence type="ECO:0000256" key="9">
    <source>
        <dbReference type="ARBA" id="ARBA00023064"/>
    </source>
</evidence>
<name>A0A5S5DS31_9FLAO</name>
<evidence type="ECO:0000256" key="10">
    <source>
        <dbReference type="ARBA" id="ARBA00023126"/>
    </source>
</evidence>
<dbReference type="Gene3D" id="3.40.50.720">
    <property type="entry name" value="NAD(P)-binding Rossmann-like Domain"/>
    <property type="match status" value="1"/>
</dbReference>
<feature type="binding site" description="in other chain" evidence="14">
    <location>
        <position position="196"/>
    </location>
    <ligand>
        <name>substrate</name>
        <note>ligand shared between dimeric partners</note>
    </ligand>
</feature>
<evidence type="ECO:0000256" key="8">
    <source>
        <dbReference type="ARBA" id="ARBA00023002"/>
    </source>
</evidence>
<evidence type="ECO:0000313" key="17">
    <source>
        <dbReference type="EMBL" id="TYP98188.1"/>
    </source>
</evidence>
<comment type="subunit">
    <text evidence="4 12">Homodimer.</text>
</comment>